<gene>
    <name evidence="1" type="ORF">YM304_12410</name>
</gene>
<dbReference type="Proteomes" id="UP000011863">
    <property type="component" value="Chromosome"/>
</dbReference>
<dbReference type="InterPro" id="IPR034660">
    <property type="entry name" value="DinB/YfiT-like"/>
</dbReference>
<dbReference type="Pfam" id="PF04978">
    <property type="entry name" value="MST"/>
    <property type="match status" value="1"/>
</dbReference>
<proteinExistence type="predicted"/>
<keyword evidence="2" id="KW-1185">Reference proteome</keyword>
<evidence type="ECO:0008006" key="3">
    <source>
        <dbReference type="Google" id="ProtNLM"/>
    </source>
</evidence>
<reference evidence="1 2" key="1">
    <citation type="journal article" date="2013" name="Int. J. Syst. Evol. Microbiol.">
        <title>Ilumatobacter nonamiense sp. nov. and Ilumatobacter coccineum sp. nov., isolated from seashore sand.</title>
        <authorList>
            <person name="Matsumoto A."/>
            <person name="Kasai H."/>
            <person name="Matsuo Y."/>
            <person name="Shizuri Y."/>
            <person name="Ichikawa N."/>
            <person name="Fujita N."/>
            <person name="Omura S."/>
            <person name="Takahashi Y."/>
        </authorList>
    </citation>
    <scope>NUCLEOTIDE SEQUENCE [LARGE SCALE GENOMIC DNA]</scope>
    <source>
        <strain evidence="2">NBRC 103263 / KCTC 29153 / YM16-304</strain>
    </source>
</reference>
<accession>A0A6C7E8S9</accession>
<name>A0A6C7E8S9_ILUCY</name>
<dbReference type="OrthoDB" id="4548523at2"/>
<dbReference type="SUPFAM" id="SSF109854">
    <property type="entry name" value="DinB/YfiT-like putative metalloenzymes"/>
    <property type="match status" value="1"/>
</dbReference>
<dbReference type="InterPro" id="IPR007061">
    <property type="entry name" value="MST-like"/>
</dbReference>
<evidence type="ECO:0000313" key="2">
    <source>
        <dbReference type="Proteomes" id="UP000011863"/>
    </source>
</evidence>
<evidence type="ECO:0000313" key="1">
    <source>
        <dbReference type="EMBL" id="BAN01555.1"/>
    </source>
</evidence>
<organism evidence="1 2">
    <name type="scientific">Ilumatobacter coccineus (strain NBRC 103263 / KCTC 29153 / YM16-304)</name>
    <dbReference type="NCBI Taxonomy" id="1313172"/>
    <lineage>
        <taxon>Bacteria</taxon>
        <taxon>Bacillati</taxon>
        <taxon>Actinomycetota</taxon>
        <taxon>Acidimicrobiia</taxon>
        <taxon>Acidimicrobiales</taxon>
        <taxon>Ilumatobacteraceae</taxon>
        <taxon>Ilumatobacter</taxon>
    </lineage>
</organism>
<dbReference type="EMBL" id="AP012057">
    <property type="protein sequence ID" value="BAN01555.1"/>
    <property type="molecule type" value="Genomic_DNA"/>
</dbReference>
<dbReference type="Gene3D" id="1.20.120.450">
    <property type="entry name" value="dinb family like domain"/>
    <property type="match status" value="1"/>
</dbReference>
<sequence>MVKHLSFTEDRWFQHKLLGLELPVPRRSVDDRDAHEWSFHSADNDSAEELLGLYVAARELSRTATAACASMDTLAALLSFDKKPVNLRWLLADMIDETARHSGHADLIRDALGRPPVR</sequence>
<dbReference type="AlphaFoldDB" id="A0A6C7E8S9"/>
<protein>
    <recommendedName>
        <fullName evidence="3">Mini-circle protein</fullName>
    </recommendedName>
</protein>
<dbReference type="KEGG" id="aym:YM304_12410"/>